<keyword evidence="7" id="KW-1185">Reference proteome</keyword>
<keyword evidence="2 5" id="KW-0812">Transmembrane</keyword>
<organism evidence="6 7">
    <name type="scientific">Stackebrandtia endophytica</name>
    <dbReference type="NCBI Taxonomy" id="1496996"/>
    <lineage>
        <taxon>Bacteria</taxon>
        <taxon>Bacillati</taxon>
        <taxon>Actinomycetota</taxon>
        <taxon>Actinomycetes</taxon>
        <taxon>Glycomycetales</taxon>
        <taxon>Glycomycetaceae</taxon>
        <taxon>Stackebrandtia</taxon>
    </lineage>
</organism>
<evidence type="ECO:0000256" key="5">
    <source>
        <dbReference type="SAM" id="Phobius"/>
    </source>
</evidence>
<evidence type="ECO:0000256" key="4">
    <source>
        <dbReference type="ARBA" id="ARBA00023136"/>
    </source>
</evidence>
<dbReference type="Pfam" id="PF13564">
    <property type="entry name" value="DoxX_2"/>
    <property type="match status" value="1"/>
</dbReference>
<comment type="subcellular location">
    <subcellularLocation>
        <location evidence="1">Membrane</location>
        <topology evidence="1">Multi-pass membrane protein</topology>
    </subcellularLocation>
</comment>
<dbReference type="InParanoid" id="A0A543AXP2"/>
<feature type="transmembrane region" description="Helical" evidence="5">
    <location>
        <begin position="69"/>
        <end position="89"/>
    </location>
</feature>
<evidence type="ECO:0000313" key="6">
    <source>
        <dbReference type="EMBL" id="TQL77345.1"/>
    </source>
</evidence>
<dbReference type="RefSeq" id="WP_170183292.1">
    <property type="nucleotide sequence ID" value="NZ_JBHTGS010000001.1"/>
</dbReference>
<dbReference type="AlphaFoldDB" id="A0A543AXP2"/>
<evidence type="ECO:0000256" key="1">
    <source>
        <dbReference type="ARBA" id="ARBA00004141"/>
    </source>
</evidence>
<gene>
    <name evidence="6" type="ORF">FB566_2904</name>
</gene>
<comment type="caution">
    <text evidence="6">The sequence shown here is derived from an EMBL/GenBank/DDBJ whole genome shotgun (WGS) entry which is preliminary data.</text>
</comment>
<evidence type="ECO:0000256" key="2">
    <source>
        <dbReference type="ARBA" id="ARBA00022692"/>
    </source>
</evidence>
<dbReference type="GO" id="GO:0016020">
    <property type="term" value="C:membrane"/>
    <property type="evidence" value="ECO:0007669"/>
    <property type="project" value="UniProtKB-SubCell"/>
</dbReference>
<dbReference type="InterPro" id="IPR032808">
    <property type="entry name" value="DoxX"/>
</dbReference>
<accession>A0A543AXP2</accession>
<sequence length="116" mass="12014">MNVIIIILSLLLAVAFIATGWPKAVANSTAQSQAEHLGVPMNGYRVLGFVELAAALGLILGLWWRPIGLIAAGGLVVLMVGATVAHRRVDDPPSAAVPALVLGAAALLDFILIVTR</sequence>
<keyword evidence="4 5" id="KW-0472">Membrane</keyword>
<protein>
    <submittedName>
        <fullName evidence="6">DoxX-like protein</fullName>
    </submittedName>
</protein>
<feature type="transmembrane region" description="Helical" evidence="5">
    <location>
        <begin position="42"/>
        <end position="62"/>
    </location>
</feature>
<name>A0A543AXP2_9ACTN</name>
<proteinExistence type="predicted"/>
<evidence type="ECO:0000256" key="3">
    <source>
        <dbReference type="ARBA" id="ARBA00022989"/>
    </source>
</evidence>
<dbReference type="Proteomes" id="UP000317043">
    <property type="component" value="Unassembled WGS sequence"/>
</dbReference>
<keyword evidence="3 5" id="KW-1133">Transmembrane helix</keyword>
<dbReference type="EMBL" id="VFOW01000001">
    <property type="protein sequence ID" value="TQL77345.1"/>
    <property type="molecule type" value="Genomic_DNA"/>
</dbReference>
<evidence type="ECO:0000313" key="7">
    <source>
        <dbReference type="Proteomes" id="UP000317043"/>
    </source>
</evidence>
<feature type="transmembrane region" description="Helical" evidence="5">
    <location>
        <begin position="95"/>
        <end position="114"/>
    </location>
</feature>
<reference evidence="6 7" key="1">
    <citation type="submission" date="2019-06" db="EMBL/GenBank/DDBJ databases">
        <title>Sequencing the genomes of 1000 actinobacteria strains.</title>
        <authorList>
            <person name="Klenk H.-P."/>
        </authorList>
    </citation>
    <scope>NUCLEOTIDE SEQUENCE [LARGE SCALE GENOMIC DNA]</scope>
    <source>
        <strain evidence="6 7">DSM 45928</strain>
    </source>
</reference>